<protein>
    <recommendedName>
        <fullName evidence="4">Acyltransferase</fullName>
    </recommendedName>
</protein>
<dbReference type="Proteomes" id="UP000002045">
    <property type="component" value="Chromosome"/>
</dbReference>
<dbReference type="AlphaFoldDB" id="D3V6Z5"/>
<evidence type="ECO:0000313" key="2">
    <source>
        <dbReference type="EMBL" id="CBJ83424.1"/>
    </source>
</evidence>
<dbReference type="HOGENOM" id="CLU_1288481_0_0_6"/>
<dbReference type="eggNOG" id="COG0110">
    <property type="taxonomic scope" value="Bacteria"/>
</dbReference>
<dbReference type="PANTHER" id="PTHR43300:SF11">
    <property type="entry name" value="ACETYLTRANSFERASE RV3034C-RELATED"/>
    <property type="match status" value="1"/>
</dbReference>
<dbReference type="KEGG" id="xbo:XBJ1_4321"/>
<dbReference type="InterPro" id="IPR050179">
    <property type="entry name" value="Trans_hexapeptide_repeat"/>
</dbReference>
<dbReference type="Gene3D" id="2.160.10.10">
    <property type="entry name" value="Hexapeptide repeat proteins"/>
    <property type="match status" value="1"/>
</dbReference>
<dbReference type="InterPro" id="IPR001451">
    <property type="entry name" value="Hexapep"/>
</dbReference>
<evidence type="ECO:0000313" key="3">
    <source>
        <dbReference type="Proteomes" id="UP000002045"/>
    </source>
</evidence>
<evidence type="ECO:0008006" key="4">
    <source>
        <dbReference type="Google" id="ProtNLM"/>
    </source>
</evidence>
<dbReference type="STRING" id="406818.XBJ1_4321"/>
<comment type="similarity">
    <text evidence="1">Belongs to the transferase hexapeptide repeat family.</text>
</comment>
<dbReference type="RefSeq" id="WP_012990559.1">
    <property type="nucleotide sequence ID" value="NC_013892.1"/>
</dbReference>
<dbReference type="CDD" id="cd04647">
    <property type="entry name" value="LbH_MAT_like"/>
    <property type="match status" value="1"/>
</dbReference>
<name>D3V6Z5_XENBS</name>
<gene>
    <name evidence="2" type="ordered locus">XBJ1_4321</name>
</gene>
<proteinExistence type="inferred from homology"/>
<evidence type="ECO:0000256" key="1">
    <source>
        <dbReference type="ARBA" id="ARBA00007274"/>
    </source>
</evidence>
<dbReference type="Pfam" id="PF00132">
    <property type="entry name" value="Hexapep"/>
    <property type="match status" value="1"/>
</dbReference>
<accession>D3V6Z5</accession>
<dbReference type="EMBL" id="FN667741">
    <property type="protein sequence ID" value="CBJ83424.1"/>
    <property type="molecule type" value="Genomic_DNA"/>
</dbReference>
<sequence length="214" mass="24479">MNLLKKTIKALVPQKALIKLKSVLYFNGLLPYKPRVYKIMYKNKTLYLSNAIDVTHWSKLDIGNNTFIWHFTILDTYNGIKIGNDCQIGTRVGIFTHSSHNSIRLYNKEYHNIPFQELQGRIKGSVEIDDNTFIGANAIIMPNTKIGKGCIVTAFSYVQGNFSDFSIIAGNPAKKVGDVRKIDYRLLKKHPELIESYLKYFNYKSIGALIDHEE</sequence>
<dbReference type="PANTHER" id="PTHR43300">
    <property type="entry name" value="ACETYLTRANSFERASE"/>
    <property type="match status" value="1"/>
</dbReference>
<dbReference type="SUPFAM" id="SSF51161">
    <property type="entry name" value="Trimeric LpxA-like enzymes"/>
    <property type="match status" value="1"/>
</dbReference>
<organism evidence="2 3">
    <name type="scientific">Xenorhabdus bovienii (strain SS-2004)</name>
    <name type="common">Xenorhabdus nematophila subsp. bovienii</name>
    <dbReference type="NCBI Taxonomy" id="406818"/>
    <lineage>
        <taxon>Bacteria</taxon>
        <taxon>Pseudomonadati</taxon>
        <taxon>Pseudomonadota</taxon>
        <taxon>Gammaproteobacteria</taxon>
        <taxon>Enterobacterales</taxon>
        <taxon>Morganellaceae</taxon>
        <taxon>Xenorhabdus</taxon>
    </lineage>
</organism>
<dbReference type="InterPro" id="IPR011004">
    <property type="entry name" value="Trimer_LpxA-like_sf"/>
</dbReference>
<reference evidence="2" key="1">
    <citation type="journal article" date="2011" name="PLoS ONE">
        <title>The entomopathogenic bacterial endosymbionts xenorhabdus and photorhabdus: convergent lifestyles from divergent genomes.</title>
        <authorList>
            <person name="Chaston J.M."/>
            <person name="Suen G."/>
            <person name="Tucker S.L."/>
            <person name="Andersen A.W."/>
            <person name="Bhasin A."/>
            <person name="Bode E."/>
            <person name="Bode H.B."/>
            <person name="Brachmann A.O."/>
            <person name="Cowles C.E."/>
            <person name="Cowles K.N."/>
            <person name="Darby C."/>
            <person name="de Leon L."/>
            <person name="Drace K."/>
            <person name="Du Z."/>
            <person name="Givaudan A."/>
            <person name="Herbert Tran E.E."/>
            <person name="Jewell K.A."/>
            <person name="Knack J.J."/>
            <person name="Krasomil-Osterfeld K.C."/>
            <person name="Kukor R."/>
            <person name="Lanois A."/>
            <person name="Latreille P."/>
            <person name="Leimgruber N.K."/>
            <person name="Lipke C.M."/>
            <person name="Liu R."/>
            <person name="Lu X."/>
            <person name="Martens E.C."/>
            <person name="Marri P.R."/>
            <person name="Medigue C."/>
            <person name="Menard M.L."/>
            <person name="Miller N.M."/>
            <person name="Morales-Soto N."/>
            <person name="Norton S."/>
            <person name="Ogier J.C."/>
            <person name="Orchard S.S."/>
            <person name="Park D."/>
            <person name="Park Y."/>
            <person name="Qurollo B.A."/>
            <person name="Sugar D.R."/>
            <person name="Richards G.R."/>
            <person name="Rouy Z."/>
            <person name="Slominski B."/>
            <person name="Slominski K."/>
            <person name="Snyder H."/>
            <person name="Tjaden B.C."/>
            <person name="van der Hoeven R."/>
            <person name="Welch R.D."/>
            <person name="Wheeler C."/>
            <person name="Xiang B."/>
            <person name="Barbazuk B."/>
            <person name="Gaudriault S."/>
            <person name="Goodner B."/>
            <person name="Slater S.C."/>
            <person name="Forst S."/>
            <person name="Goldman B.S."/>
            <person name="Goodrich-Blair H."/>
        </authorList>
    </citation>
    <scope>NUCLEOTIDE SEQUENCE [LARGE SCALE GENOMIC DNA]</scope>
    <source>
        <strain evidence="2">SS-2004</strain>
    </source>
</reference>